<dbReference type="HAMAP" id="MF_00360">
    <property type="entry name" value="Ribosomal_bS6"/>
    <property type="match status" value="1"/>
</dbReference>
<dbReference type="RefSeq" id="WP_114190995.1">
    <property type="nucleotide sequence ID" value="NZ_CP029295.1"/>
</dbReference>
<name>A0A2Z5IQ20_9BACT</name>
<proteinExistence type="inferred from homology"/>
<dbReference type="GO" id="GO:0006412">
    <property type="term" value="P:translation"/>
    <property type="evidence" value="ECO:0007669"/>
    <property type="project" value="UniProtKB-UniRule"/>
</dbReference>
<dbReference type="KEGG" id="mpho:DA803_02200"/>
<evidence type="ECO:0000313" key="6">
    <source>
        <dbReference type="EMBL" id="AXE60893.1"/>
    </source>
</evidence>
<evidence type="ECO:0000256" key="1">
    <source>
        <dbReference type="ARBA" id="ARBA00009512"/>
    </source>
</evidence>
<dbReference type="Pfam" id="PF01250">
    <property type="entry name" value="Ribosomal_S6"/>
    <property type="match status" value="1"/>
</dbReference>
<comment type="similarity">
    <text evidence="1 4">Belongs to the bacterial ribosomal protein bS6 family.</text>
</comment>
<dbReference type="Gene3D" id="3.30.70.60">
    <property type="match status" value="1"/>
</dbReference>
<dbReference type="GO" id="GO:1990904">
    <property type="term" value="C:ribonucleoprotein complex"/>
    <property type="evidence" value="ECO:0007669"/>
    <property type="project" value="UniProtKB-KW"/>
</dbReference>
<feature type="region of interest" description="Disordered" evidence="5">
    <location>
        <begin position="100"/>
        <end position="150"/>
    </location>
</feature>
<dbReference type="InterPro" id="IPR020814">
    <property type="entry name" value="Ribosomal_S6_plastid/chlpt"/>
</dbReference>
<evidence type="ECO:0000256" key="3">
    <source>
        <dbReference type="ARBA" id="ARBA00035294"/>
    </source>
</evidence>
<dbReference type="AlphaFoldDB" id="A0A2Z5IQ20"/>
<dbReference type="GO" id="GO:0019843">
    <property type="term" value="F:rRNA binding"/>
    <property type="evidence" value="ECO:0007669"/>
    <property type="project" value="UniProtKB-UniRule"/>
</dbReference>
<keyword evidence="4" id="KW-0694">RNA-binding</keyword>
<protein>
    <recommendedName>
        <fullName evidence="3 4">Small ribosomal subunit protein bS6</fullName>
    </recommendedName>
</protein>
<dbReference type="NCBIfam" id="TIGR00166">
    <property type="entry name" value="S6"/>
    <property type="match status" value="1"/>
</dbReference>
<dbReference type="Proteomes" id="UP000252477">
    <property type="component" value="Chromosome"/>
</dbReference>
<organism evidence="6 7">
    <name type="scientific">[Mycoplasma] phocae</name>
    <dbReference type="NCBI Taxonomy" id="142651"/>
    <lineage>
        <taxon>Bacteria</taxon>
        <taxon>Bacillati</taxon>
        <taxon>Mycoplasmatota</taxon>
        <taxon>Mycoplasmoidales</taxon>
        <taxon>Metamycoplasmataceae</taxon>
        <taxon>Metamycoplasma</taxon>
    </lineage>
</organism>
<dbReference type="InterPro" id="IPR035980">
    <property type="entry name" value="Ribosomal_bS6_sf"/>
</dbReference>
<comment type="function">
    <text evidence="2 4">Binds together with bS18 to 16S ribosomal RNA.</text>
</comment>
<dbReference type="InterPro" id="IPR014717">
    <property type="entry name" value="Transl_elong_EF1B/ribsomal_bS6"/>
</dbReference>
<feature type="compositionally biased region" description="Basic and acidic residues" evidence="5">
    <location>
        <begin position="136"/>
        <end position="150"/>
    </location>
</feature>
<dbReference type="GO" id="GO:0005840">
    <property type="term" value="C:ribosome"/>
    <property type="evidence" value="ECO:0007669"/>
    <property type="project" value="UniProtKB-KW"/>
</dbReference>
<keyword evidence="4" id="KW-0687">Ribonucleoprotein</keyword>
<dbReference type="GO" id="GO:0003735">
    <property type="term" value="F:structural constituent of ribosome"/>
    <property type="evidence" value="ECO:0007669"/>
    <property type="project" value="InterPro"/>
</dbReference>
<evidence type="ECO:0000256" key="4">
    <source>
        <dbReference type="HAMAP-Rule" id="MF_00360"/>
    </source>
</evidence>
<keyword evidence="4 6" id="KW-0689">Ribosomal protein</keyword>
<reference evidence="6 7" key="1">
    <citation type="submission" date="2018-05" db="EMBL/GenBank/DDBJ databases">
        <title>Annotation of the Mycoplasma phocidae genome.</title>
        <authorList>
            <person name="Brown D.R."/>
            <person name="Kutish G.F."/>
            <person name="Frasca S.Jr."/>
        </authorList>
    </citation>
    <scope>NUCLEOTIDE SEQUENCE [LARGE SCALE GENOMIC DNA]</scope>
    <source>
        <strain evidence="6 7">105</strain>
    </source>
</reference>
<evidence type="ECO:0000256" key="2">
    <source>
        <dbReference type="ARBA" id="ARBA00035104"/>
    </source>
</evidence>
<dbReference type="SUPFAM" id="SSF54995">
    <property type="entry name" value="Ribosomal protein S6"/>
    <property type="match status" value="1"/>
</dbReference>
<dbReference type="EMBL" id="CP029295">
    <property type="protein sequence ID" value="AXE60893.1"/>
    <property type="molecule type" value="Genomic_DNA"/>
</dbReference>
<keyword evidence="7" id="KW-1185">Reference proteome</keyword>
<feature type="compositionally biased region" description="Basic and acidic residues" evidence="5">
    <location>
        <begin position="112"/>
        <end position="128"/>
    </location>
</feature>
<evidence type="ECO:0000256" key="5">
    <source>
        <dbReference type="SAM" id="MobiDB-lite"/>
    </source>
</evidence>
<dbReference type="CDD" id="cd00473">
    <property type="entry name" value="bS6"/>
    <property type="match status" value="1"/>
</dbReference>
<dbReference type="OrthoDB" id="9812702at2"/>
<dbReference type="InterPro" id="IPR000529">
    <property type="entry name" value="Ribosomal_bS6"/>
</dbReference>
<accession>A0A2Z5IQ20</accession>
<gene>
    <name evidence="4 6" type="primary">rpsF</name>
    <name evidence="6" type="ORF">DA803_02200</name>
</gene>
<sequence length="150" mass="17416">MSNYEIMILVDPTAKEEDFTSLVFSVLNEKNAKMEKLERSELAYPIKKMSRATYYLISVKAEPHLIAELTRKLNISKIILRNLIINLDSERGLKPKKVKKVYGKKPAFANNRDGKRTFPKPQNKDNTETRQGNNETRGERKPKPRLEKIK</sequence>
<keyword evidence="4" id="KW-0699">rRNA-binding</keyword>
<evidence type="ECO:0000313" key="7">
    <source>
        <dbReference type="Proteomes" id="UP000252477"/>
    </source>
</evidence>